<dbReference type="Pfam" id="PF03591">
    <property type="entry name" value="AzlC"/>
    <property type="match status" value="1"/>
</dbReference>
<keyword evidence="7 8" id="KW-0472">Membrane</keyword>
<dbReference type="PANTHER" id="PTHR34979:SF1">
    <property type="entry name" value="INNER MEMBRANE PROTEIN YGAZ"/>
    <property type="match status" value="1"/>
</dbReference>
<dbReference type="EMBL" id="CAEZZQ010000033">
    <property type="protein sequence ID" value="CAB4772984.1"/>
    <property type="molecule type" value="Genomic_DNA"/>
</dbReference>
<dbReference type="EMBL" id="CAFBQF010000006">
    <property type="protein sequence ID" value="CAB5045152.1"/>
    <property type="molecule type" value="Genomic_DNA"/>
</dbReference>
<evidence type="ECO:0000313" key="12">
    <source>
        <dbReference type="EMBL" id="CAB5042214.1"/>
    </source>
</evidence>
<evidence type="ECO:0000256" key="5">
    <source>
        <dbReference type="ARBA" id="ARBA00022692"/>
    </source>
</evidence>
<keyword evidence="3" id="KW-0813">Transport</keyword>
<organism evidence="10">
    <name type="scientific">freshwater metagenome</name>
    <dbReference type="NCBI Taxonomy" id="449393"/>
    <lineage>
        <taxon>unclassified sequences</taxon>
        <taxon>metagenomes</taxon>
        <taxon>ecological metagenomes</taxon>
    </lineage>
</organism>
<feature type="transmembrane region" description="Helical" evidence="8">
    <location>
        <begin position="61"/>
        <end position="86"/>
    </location>
</feature>
<dbReference type="AlphaFoldDB" id="A0A6J6VN80"/>
<comment type="similarity">
    <text evidence="2">Belongs to the AzlC family.</text>
</comment>
<evidence type="ECO:0000256" key="2">
    <source>
        <dbReference type="ARBA" id="ARBA00010735"/>
    </source>
</evidence>
<evidence type="ECO:0000313" key="13">
    <source>
        <dbReference type="EMBL" id="CAB5045152.1"/>
    </source>
</evidence>
<dbReference type="InterPro" id="IPR011606">
    <property type="entry name" value="Brnchd-chn_aa_trnsp_permease"/>
</dbReference>
<evidence type="ECO:0000256" key="6">
    <source>
        <dbReference type="ARBA" id="ARBA00022989"/>
    </source>
</evidence>
<dbReference type="GO" id="GO:0005886">
    <property type="term" value="C:plasma membrane"/>
    <property type="evidence" value="ECO:0007669"/>
    <property type="project" value="UniProtKB-SubCell"/>
</dbReference>
<dbReference type="GO" id="GO:1903785">
    <property type="term" value="P:L-valine transmembrane transport"/>
    <property type="evidence" value="ECO:0007669"/>
    <property type="project" value="TreeGrafter"/>
</dbReference>
<feature type="transmembrane region" description="Helical" evidence="8">
    <location>
        <begin position="212"/>
        <end position="231"/>
    </location>
</feature>
<dbReference type="PANTHER" id="PTHR34979">
    <property type="entry name" value="INNER MEMBRANE PROTEIN YGAZ"/>
    <property type="match status" value="1"/>
</dbReference>
<dbReference type="EMBL" id="CAFBMD010000020">
    <property type="protein sequence ID" value="CAB4892099.1"/>
    <property type="molecule type" value="Genomic_DNA"/>
</dbReference>
<dbReference type="EMBL" id="CAEZXW010000025">
    <property type="protein sequence ID" value="CAB4699726.1"/>
    <property type="molecule type" value="Genomic_DNA"/>
</dbReference>
<evidence type="ECO:0000313" key="10">
    <source>
        <dbReference type="EMBL" id="CAB4772984.1"/>
    </source>
</evidence>
<evidence type="ECO:0000256" key="7">
    <source>
        <dbReference type="ARBA" id="ARBA00023136"/>
    </source>
</evidence>
<evidence type="ECO:0000313" key="9">
    <source>
        <dbReference type="EMBL" id="CAB4699726.1"/>
    </source>
</evidence>
<evidence type="ECO:0000256" key="4">
    <source>
        <dbReference type="ARBA" id="ARBA00022475"/>
    </source>
</evidence>
<gene>
    <name evidence="9" type="ORF">UFOPK2593_00565</name>
    <name evidence="10" type="ORF">UFOPK2894_00693</name>
    <name evidence="11" type="ORF">UFOPK3492_00432</name>
    <name evidence="12" type="ORF">UFOPK4234_01436</name>
    <name evidence="13" type="ORF">UFOPK4295_00222</name>
</gene>
<sequence>MNQEVELPDSERRRITRDGVSLAFTVGLYGTAFGAAASSSGLSPWQALALSALLFSGASQFAVVGVGVITSWSLAVTAITGALLLGTRNALYGLRMAPILQVRGLKRVAAAQITIDESTGVAISQEHLGLPAMRHGFWVTGLGVYVFWNSFTLLGALGADALGDPAQFGLDAAVPAAFLGLLWPRLKGRTPWAVGMAAAITVLILLPHAPVGVPVISSAIAAVIAGWKNGVDKK</sequence>
<accession>A0A6J6VN80</accession>
<protein>
    <submittedName>
        <fullName evidence="10">Unannotated protein</fullName>
    </submittedName>
</protein>
<evidence type="ECO:0000256" key="8">
    <source>
        <dbReference type="SAM" id="Phobius"/>
    </source>
</evidence>
<name>A0A6J6VN80_9ZZZZ</name>
<dbReference type="EMBL" id="CAFBQA010000111">
    <property type="protein sequence ID" value="CAB5042214.1"/>
    <property type="molecule type" value="Genomic_DNA"/>
</dbReference>
<evidence type="ECO:0000256" key="1">
    <source>
        <dbReference type="ARBA" id="ARBA00004651"/>
    </source>
</evidence>
<evidence type="ECO:0000256" key="3">
    <source>
        <dbReference type="ARBA" id="ARBA00022448"/>
    </source>
</evidence>
<reference evidence="10" key="1">
    <citation type="submission" date="2020-05" db="EMBL/GenBank/DDBJ databases">
        <authorList>
            <person name="Chiriac C."/>
            <person name="Salcher M."/>
            <person name="Ghai R."/>
            <person name="Kavagutti S V."/>
        </authorList>
    </citation>
    <scope>NUCLEOTIDE SEQUENCE</scope>
</reference>
<keyword evidence="5 8" id="KW-0812">Transmembrane</keyword>
<keyword evidence="4" id="KW-1003">Cell membrane</keyword>
<comment type="subcellular location">
    <subcellularLocation>
        <location evidence="1">Cell membrane</location>
        <topology evidence="1">Multi-pass membrane protein</topology>
    </subcellularLocation>
</comment>
<feature type="transmembrane region" description="Helical" evidence="8">
    <location>
        <begin position="137"/>
        <end position="159"/>
    </location>
</feature>
<keyword evidence="6 8" id="KW-1133">Transmembrane helix</keyword>
<evidence type="ECO:0000313" key="11">
    <source>
        <dbReference type="EMBL" id="CAB4892099.1"/>
    </source>
</evidence>
<proteinExistence type="inferred from homology"/>
<feature type="transmembrane region" description="Helical" evidence="8">
    <location>
        <begin position="20"/>
        <end position="41"/>
    </location>
</feature>